<dbReference type="EMBL" id="UZAL01037387">
    <property type="protein sequence ID" value="VDP71744.1"/>
    <property type="molecule type" value="Genomic_DNA"/>
</dbReference>
<reference evidence="1 2" key="1">
    <citation type="submission" date="2018-11" db="EMBL/GenBank/DDBJ databases">
        <authorList>
            <consortium name="Pathogen Informatics"/>
        </authorList>
    </citation>
    <scope>NUCLEOTIDE SEQUENCE [LARGE SCALE GENOMIC DNA]</scope>
    <source>
        <strain>Denwood</strain>
        <strain evidence="2">Zambia</strain>
    </source>
</reference>
<dbReference type="Proteomes" id="UP000269396">
    <property type="component" value="Unassembled WGS sequence"/>
</dbReference>
<name>A0A183PQE4_9TREM</name>
<proteinExistence type="predicted"/>
<accession>A0A183PQE4</accession>
<organism evidence="1 2">
    <name type="scientific">Schistosoma mattheei</name>
    <dbReference type="NCBI Taxonomy" id="31246"/>
    <lineage>
        <taxon>Eukaryota</taxon>
        <taxon>Metazoa</taxon>
        <taxon>Spiralia</taxon>
        <taxon>Lophotrochozoa</taxon>
        <taxon>Platyhelminthes</taxon>
        <taxon>Trematoda</taxon>
        <taxon>Digenea</taxon>
        <taxon>Strigeidida</taxon>
        <taxon>Schistosomatoidea</taxon>
        <taxon>Schistosomatidae</taxon>
        <taxon>Schistosoma</taxon>
    </lineage>
</organism>
<protein>
    <submittedName>
        <fullName evidence="1">Uncharacterized protein</fullName>
    </submittedName>
</protein>
<dbReference type="AlphaFoldDB" id="A0A183PQE4"/>
<evidence type="ECO:0000313" key="2">
    <source>
        <dbReference type="Proteomes" id="UP000269396"/>
    </source>
</evidence>
<sequence length="123" mass="14490">MRKSIKSFYQIFNEFNRKFTLDLNNCNKIVTKLSNQQTSVYHTILDPQLEIIQNERRNLDRSLQEMYKINTILSEQLHDLECVIEQTGNDVLQHRCRINLPYVQTLENRLDSINSTVSLACGK</sequence>
<keyword evidence="2" id="KW-1185">Reference proteome</keyword>
<gene>
    <name evidence="1" type="ORF">SMTD_LOCUS16580</name>
</gene>
<dbReference type="Gene3D" id="1.20.58.1540">
    <property type="entry name" value="Actin interacting protein 3, C-terminal domain"/>
    <property type="match status" value="1"/>
</dbReference>
<evidence type="ECO:0000313" key="1">
    <source>
        <dbReference type="EMBL" id="VDP71744.1"/>
    </source>
</evidence>